<dbReference type="InParanoid" id="A0A1Y2EBD8"/>
<dbReference type="GeneID" id="63775876"/>
<dbReference type="GO" id="GO:0042602">
    <property type="term" value="F:riboflavin reductase (NADPH) activity"/>
    <property type="evidence" value="ECO:0007669"/>
    <property type="project" value="TreeGrafter"/>
</dbReference>
<evidence type="ECO:0000313" key="3">
    <source>
        <dbReference type="EMBL" id="ORY68880.1"/>
    </source>
</evidence>
<feature type="domain" description="NAD(P)-binding" evidence="2">
    <location>
        <begin position="12"/>
        <end position="225"/>
    </location>
</feature>
<dbReference type="GO" id="GO:0004074">
    <property type="term" value="F:biliverdin reductase [NAD(P)H] activity"/>
    <property type="evidence" value="ECO:0007669"/>
    <property type="project" value="TreeGrafter"/>
</dbReference>
<gene>
    <name evidence="3" type="ORF">BCR38DRAFT_424564</name>
</gene>
<dbReference type="Pfam" id="PF13460">
    <property type="entry name" value="NAD_binding_10"/>
    <property type="match status" value="1"/>
</dbReference>
<dbReference type="InterPro" id="IPR051606">
    <property type="entry name" value="Polyketide_Oxido-like"/>
</dbReference>
<dbReference type="InterPro" id="IPR036291">
    <property type="entry name" value="NAD(P)-bd_dom_sf"/>
</dbReference>
<dbReference type="PANTHER" id="PTHR43355">
    <property type="entry name" value="FLAVIN REDUCTASE (NADPH)"/>
    <property type="match status" value="1"/>
</dbReference>
<dbReference type="SUPFAM" id="SSF51735">
    <property type="entry name" value="NAD(P)-binding Rossmann-fold domains"/>
    <property type="match status" value="1"/>
</dbReference>
<comment type="similarity">
    <text evidence="1">Belongs to the avfA family.</text>
</comment>
<dbReference type="RefSeq" id="XP_040719167.1">
    <property type="nucleotide sequence ID" value="XM_040859664.1"/>
</dbReference>
<protein>
    <recommendedName>
        <fullName evidence="2">NAD(P)-binding domain-containing protein</fullName>
    </recommendedName>
</protein>
<accession>A0A1Y2EBD8</accession>
<evidence type="ECO:0000259" key="2">
    <source>
        <dbReference type="Pfam" id="PF13460"/>
    </source>
</evidence>
<dbReference type="OrthoDB" id="63935at2759"/>
<evidence type="ECO:0000256" key="1">
    <source>
        <dbReference type="ARBA" id="ARBA00038376"/>
    </source>
</evidence>
<dbReference type="InterPro" id="IPR016040">
    <property type="entry name" value="NAD(P)-bd_dom"/>
</dbReference>
<dbReference type="Gene3D" id="3.40.50.720">
    <property type="entry name" value="NAD(P)-binding Rossmann-like Domain"/>
    <property type="match status" value="1"/>
</dbReference>
<dbReference type="PANTHER" id="PTHR43355:SF2">
    <property type="entry name" value="FLAVIN REDUCTASE (NADPH)"/>
    <property type="match status" value="1"/>
</dbReference>
<keyword evidence="4" id="KW-1185">Reference proteome</keyword>
<name>A0A1Y2EBD8_9PEZI</name>
<dbReference type="EMBL" id="MCFJ01000003">
    <property type="protein sequence ID" value="ORY68880.1"/>
    <property type="molecule type" value="Genomic_DNA"/>
</dbReference>
<evidence type="ECO:0000313" key="4">
    <source>
        <dbReference type="Proteomes" id="UP000193689"/>
    </source>
</evidence>
<comment type="caution">
    <text evidence="3">The sequence shown here is derived from an EMBL/GenBank/DDBJ whole genome shotgun (WGS) entry which is preliminary data.</text>
</comment>
<proteinExistence type="inferred from homology"/>
<organism evidence="3 4">
    <name type="scientific">Pseudomassariella vexata</name>
    <dbReference type="NCBI Taxonomy" id="1141098"/>
    <lineage>
        <taxon>Eukaryota</taxon>
        <taxon>Fungi</taxon>
        <taxon>Dikarya</taxon>
        <taxon>Ascomycota</taxon>
        <taxon>Pezizomycotina</taxon>
        <taxon>Sordariomycetes</taxon>
        <taxon>Xylariomycetidae</taxon>
        <taxon>Amphisphaeriales</taxon>
        <taxon>Pseudomassariaceae</taxon>
        <taxon>Pseudomassariella</taxon>
    </lineage>
</organism>
<dbReference type="AlphaFoldDB" id="A0A1Y2EBD8"/>
<sequence length="243" mass="26215">MSSGPETVAFLGASTGVGLSALKHTLATGRRCIALCRNPEKLSAILPATSNPNLEIVQGNAHDVAAVSRCLQPSSGALVSTVVSTIGGAFIFSKMTLDDPEVCRKGMVTLLEALDQLRRDGAVGKPHIIICSTTGMSRFGRDTPLAVVPMYKVLLKVPHEDKIVMEDLLVESEEEYTIVRASLMVNGETTKKIRVGIEDPRTGRESDAIGYTISREDAGRWVAENLVLSRDGRYNKKIATITY</sequence>
<dbReference type="Proteomes" id="UP000193689">
    <property type="component" value="Unassembled WGS sequence"/>
</dbReference>
<reference evidence="3 4" key="1">
    <citation type="submission" date="2016-07" db="EMBL/GenBank/DDBJ databases">
        <title>Pervasive Adenine N6-methylation of Active Genes in Fungi.</title>
        <authorList>
            <consortium name="DOE Joint Genome Institute"/>
            <person name="Mondo S.J."/>
            <person name="Dannebaum R.O."/>
            <person name="Kuo R.C."/>
            <person name="Labutti K."/>
            <person name="Haridas S."/>
            <person name="Kuo A."/>
            <person name="Salamov A."/>
            <person name="Ahrendt S.R."/>
            <person name="Lipzen A."/>
            <person name="Sullivan W."/>
            <person name="Andreopoulos W.B."/>
            <person name="Clum A."/>
            <person name="Lindquist E."/>
            <person name="Daum C."/>
            <person name="Ramamoorthy G.K."/>
            <person name="Gryganskyi A."/>
            <person name="Culley D."/>
            <person name="Magnuson J.K."/>
            <person name="James T.Y."/>
            <person name="O'Malley M.A."/>
            <person name="Stajich J.E."/>
            <person name="Spatafora J.W."/>
            <person name="Visel A."/>
            <person name="Grigoriev I.V."/>
        </authorList>
    </citation>
    <scope>NUCLEOTIDE SEQUENCE [LARGE SCALE GENOMIC DNA]</scope>
    <source>
        <strain evidence="3 4">CBS 129021</strain>
    </source>
</reference>